<proteinExistence type="predicted"/>
<evidence type="ECO:0000313" key="2">
    <source>
        <dbReference type="EMBL" id="KAK4037334.1"/>
    </source>
</evidence>
<accession>A0ABR0B6M7</accession>
<gene>
    <name evidence="2" type="ORF">OUZ56_029371</name>
</gene>
<organism evidence="2 3">
    <name type="scientific">Daphnia magna</name>
    <dbReference type="NCBI Taxonomy" id="35525"/>
    <lineage>
        <taxon>Eukaryota</taxon>
        <taxon>Metazoa</taxon>
        <taxon>Ecdysozoa</taxon>
        <taxon>Arthropoda</taxon>
        <taxon>Crustacea</taxon>
        <taxon>Branchiopoda</taxon>
        <taxon>Diplostraca</taxon>
        <taxon>Cladocera</taxon>
        <taxon>Anomopoda</taxon>
        <taxon>Daphniidae</taxon>
        <taxon>Daphnia</taxon>
    </lineage>
</organism>
<feature type="compositionally biased region" description="Polar residues" evidence="1">
    <location>
        <begin position="38"/>
        <end position="50"/>
    </location>
</feature>
<reference evidence="2 3" key="1">
    <citation type="journal article" date="2023" name="Nucleic Acids Res.">
        <title>The hologenome of Daphnia magna reveals possible DNA methylation and microbiome-mediated evolution of the host genome.</title>
        <authorList>
            <person name="Chaturvedi A."/>
            <person name="Li X."/>
            <person name="Dhandapani V."/>
            <person name="Marshall H."/>
            <person name="Kissane S."/>
            <person name="Cuenca-Cambronero M."/>
            <person name="Asole G."/>
            <person name="Calvet F."/>
            <person name="Ruiz-Romero M."/>
            <person name="Marangio P."/>
            <person name="Guigo R."/>
            <person name="Rago D."/>
            <person name="Mirbahai L."/>
            <person name="Eastwood N."/>
            <person name="Colbourne J.K."/>
            <person name="Zhou J."/>
            <person name="Mallon E."/>
            <person name="Orsini L."/>
        </authorList>
    </citation>
    <scope>NUCLEOTIDE SEQUENCE [LARGE SCALE GENOMIC DNA]</scope>
    <source>
        <strain evidence="2">LRV0_1</strain>
    </source>
</reference>
<feature type="compositionally biased region" description="Polar residues" evidence="1">
    <location>
        <begin position="69"/>
        <end position="78"/>
    </location>
</feature>
<evidence type="ECO:0000313" key="3">
    <source>
        <dbReference type="Proteomes" id="UP001234178"/>
    </source>
</evidence>
<name>A0ABR0B6M7_9CRUS</name>
<feature type="region of interest" description="Disordered" evidence="1">
    <location>
        <begin position="1"/>
        <end position="78"/>
    </location>
</feature>
<protein>
    <submittedName>
        <fullName evidence="2">Uncharacterized protein</fullName>
    </submittedName>
</protein>
<dbReference type="Proteomes" id="UP001234178">
    <property type="component" value="Unassembled WGS sequence"/>
</dbReference>
<dbReference type="EMBL" id="JAOYFB010000040">
    <property type="protein sequence ID" value="KAK4037334.1"/>
    <property type="molecule type" value="Genomic_DNA"/>
</dbReference>
<comment type="caution">
    <text evidence="2">The sequence shown here is derived from an EMBL/GenBank/DDBJ whole genome shotgun (WGS) entry which is preliminary data.</text>
</comment>
<sequence length="78" mass="8785">MDFLRGVEQHTRKRRSHQAENHSFALTAPTQKPGAANNGESTSQNVNNLRPFTRRKRLDANSPHRNPETICSSGKTDD</sequence>
<keyword evidence="3" id="KW-1185">Reference proteome</keyword>
<evidence type="ECO:0000256" key="1">
    <source>
        <dbReference type="SAM" id="MobiDB-lite"/>
    </source>
</evidence>
<feature type="compositionally biased region" description="Basic and acidic residues" evidence="1">
    <location>
        <begin position="1"/>
        <end position="10"/>
    </location>
</feature>